<feature type="region of interest" description="Disordered" evidence="1">
    <location>
        <begin position="1"/>
        <end position="48"/>
    </location>
</feature>
<evidence type="ECO:0000256" key="1">
    <source>
        <dbReference type="SAM" id="MobiDB-lite"/>
    </source>
</evidence>
<proteinExistence type="predicted"/>
<reference evidence="3" key="2">
    <citation type="journal article" date="2019" name="IMA Fungus">
        <title>Genome sequencing and comparison of five Tilletia species to identify candidate genes for the detection of regulated species infecting wheat.</title>
        <authorList>
            <person name="Nguyen H.D.T."/>
            <person name="Sultana T."/>
            <person name="Kesanakurti P."/>
            <person name="Hambleton S."/>
        </authorList>
    </citation>
    <scope>NUCLEOTIDE SEQUENCE</scope>
    <source>
        <strain evidence="3">DAOMC 238032</strain>
    </source>
</reference>
<comment type="caution">
    <text evidence="3">The sequence shown here is derived from an EMBL/GenBank/DDBJ whole genome shotgun (WGS) entry which is preliminary data.</text>
</comment>
<dbReference type="EMBL" id="LWDD02000621">
    <property type="protein sequence ID" value="KAE8257936.1"/>
    <property type="molecule type" value="Genomic_DNA"/>
</dbReference>
<dbReference type="PANTHER" id="PTHR33099">
    <property type="entry name" value="FE2OG DIOXYGENASE DOMAIN-CONTAINING PROTEIN"/>
    <property type="match status" value="1"/>
</dbReference>
<dbReference type="PANTHER" id="PTHR33099:SF7">
    <property type="entry name" value="MYND-TYPE DOMAIN-CONTAINING PROTEIN"/>
    <property type="match status" value="1"/>
</dbReference>
<dbReference type="AlphaFoldDB" id="A0A8T8TBH9"/>
<gene>
    <name evidence="3" type="ORF">A4X03_0g4523</name>
</gene>
<protein>
    <recommendedName>
        <fullName evidence="2">Fe2OG dioxygenase domain-containing protein</fullName>
    </recommendedName>
</protein>
<feature type="region of interest" description="Disordered" evidence="1">
    <location>
        <begin position="743"/>
        <end position="779"/>
    </location>
</feature>
<dbReference type="Proteomes" id="UP000077671">
    <property type="component" value="Unassembled WGS sequence"/>
</dbReference>
<dbReference type="PROSITE" id="PS51471">
    <property type="entry name" value="FE2OG_OXY"/>
    <property type="match status" value="1"/>
</dbReference>
<sequence>MAENQIEQGRNRDDGTLDRGIGTSNGGAQVENGDGRRDESGGTEKEGPLFDLGKALAATKCEPDEFSFGGSADFLPAAPGLFIEGVGKVVLPLIDEQQADKIVKICEPTPSEPELDTIVDTSMHSSWQLDSSKVKLQNPGWTSGIHKTLPLIAKKFGVTGTPINLHLHKLLLYKEGGHHAKHRDTEREDRSFATMVVQLPSAHKGGQLQVFKDSSEDPITHNFGAEAGTAEYQCNYAIHYADVEYAVQPVTEGYRIALVYSVCWPADSTQPAPSLSGDSQAPMLKALAELADANRDFHYYFKYSYTLNSITKLGASALKRQDRARFANLCTVNATLPAHQRFDFYLVRGQRHVSYHGEGQALEDCDWQATDAPSHTFTPMISLEGRHLTASRIQLNDTDALNPEELTLLQRWRGRESTFERYISDFGPAKDTTCEKFLLLAWPTKLTEDKMLALAGIHIHFSLMLSTGASTAAVRKFVQRVLRMKAEGKFKQDEEIQFGQALYTFIDSERSLYDLFPLYFTLYPQGTHVPKSIAPSYLADMYGMTPAADTKTPFIDIIKLAKHARLWECCGEKIVRAFEGESNIIPTLDLMEEVRKSTVLPTETMDKLIKQFLGLFRQPVATTTDPDLCEDEALQQKLWSAVLVNERSESFEDLARTYVAYFPQGGYAETELENTERFKDLLRLATSTKTWKMISPTVLNAFEGDVEGALVFVQLCNERSLPRAVWNPFLDIALKFCEAPKKKAVSPPAPRRPVIHDDCSELSESPEGSEESDSSKVFDGPNVAKSDLLKAMWNVAMMLDAKKEGSRPYADAVAQLLKRYITMAPMGIAAVATKEYDVEEDFSDLIQLACKFPTVWKASKSQVFGALRSDMKRSIMFISKCRIANLPQTVWGPIVDICASVHTRPAHKELSDLTFQAALWRLAIDLPAPSLCQASVNRYIEISSSKGTAACTALTAECKTDLRAFQRQRTVLEPLLLHWLHAETKRWDSIAPTITGIDSNDALAAFVESSIMTTRFGNFGSITEARKWAAEITFKNCSITAEPDGRGQDSFVLITKDAKCFKEIEAKRKVIKTR</sequence>
<reference evidence="3" key="1">
    <citation type="submission" date="2016-04" db="EMBL/GenBank/DDBJ databases">
        <authorList>
            <person name="Nguyen H.D."/>
            <person name="Kesanakurti P."/>
            <person name="Cullis J."/>
            <person name="Levesque C.A."/>
            <person name="Hambleton S."/>
        </authorList>
    </citation>
    <scope>NUCLEOTIDE SEQUENCE</scope>
    <source>
        <strain evidence="3">DAOMC 238032</strain>
    </source>
</reference>
<name>A0A8T8TBH9_9BASI</name>
<feature type="domain" description="Fe2OG dioxygenase" evidence="2">
    <location>
        <begin position="162"/>
        <end position="264"/>
    </location>
</feature>
<dbReference type="Gene3D" id="2.60.120.620">
    <property type="entry name" value="q2cbj1_9rhob like domain"/>
    <property type="match status" value="1"/>
</dbReference>
<accession>A0A8T8TBH9</accession>
<dbReference type="InterPro" id="IPR005123">
    <property type="entry name" value="Oxoglu/Fe-dep_dioxygenase_dom"/>
</dbReference>
<organism evidence="3 4">
    <name type="scientific">Tilletia caries</name>
    <name type="common">wheat bunt fungus</name>
    <dbReference type="NCBI Taxonomy" id="13290"/>
    <lineage>
        <taxon>Eukaryota</taxon>
        <taxon>Fungi</taxon>
        <taxon>Dikarya</taxon>
        <taxon>Basidiomycota</taxon>
        <taxon>Ustilaginomycotina</taxon>
        <taxon>Exobasidiomycetes</taxon>
        <taxon>Tilletiales</taxon>
        <taxon>Tilletiaceae</taxon>
        <taxon>Tilletia</taxon>
    </lineage>
</organism>
<evidence type="ECO:0000313" key="4">
    <source>
        <dbReference type="Proteomes" id="UP000077671"/>
    </source>
</evidence>
<feature type="compositionally biased region" description="Basic and acidic residues" evidence="1">
    <location>
        <begin position="33"/>
        <end position="48"/>
    </location>
</feature>
<evidence type="ECO:0000313" key="3">
    <source>
        <dbReference type="EMBL" id="KAE8257936.1"/>
    </source>
</evidence>
<evidence type="ECO:0000259" key="2">
    <source>
        <dbReference type="PROSITE" id="PS51471"/>
    </source>
</evidence>